<evidence type="ECO:0000313" key="1">
    <source>
        <dbReference type="EMBL" id="GGY66171.1"/>
    </source>
</evidence>
<comment type="caution">
    <text evidence="1">The sequence shown here is derived from an EMBL/GenBank/DDBJ whole genome shotgun (WGS) entry which is preliminary data.</text>
</comment>
<organism evidence="1 2">
    <name type="scientific">Marinobacter zhanjiangensis</name>
    <dbReference type="NCBI Taxonomy" id="578215"/>
    <lineage>
        <taxon>Bacteria</taxon>
        <taxon>Pseudomonadati</taxon>
        <taxon>Pseudomonadota</taxon>
        <taxon>Gammaproteobacteria</taxon>
        <taxon>Pseudomonadales</taxon>
        <taxon>Marinobacteraceae</taxon>
        <taxon>Marinobacter</taxon>
    </lineage>
</organism>
<proteinExistence type="predicted"/>
<protein>
    <submittedName>
        <fullName evidence="1">Uncharacterized protein</fullName>
    </submittedName>
</protein>
<evidence type="ECO:0000313" key="2">
    <source>
        <dbReference type="Proteomes" id="UP000601597"/>
    </source>
</evidence>
<dbReference type="RefSeq" id="WP_189574054.1">
    <property type="nucleotide sequence ID" value="NZ_BMXV01000002.1"/>
</dbReference>
<sequence>MDLEEQLSDSRSNEAAYRVRIENLGSAVLDLVNLNPQIPDGVELVEVKDSSTVAAKERHAKLCEDLTQILKDYLFAENEEVQNRILDIEKNHIHRIIQDINPFYWRAYFKLFTGFIEKSVERVRKERSSMAFVISSSEDAAIAIDKWFLVQNGKGALETLFLSKLEQVKEIESTIGKDSREVAIANIEPDSFYATTYVLKFERSMFSAKKFNFTVEGQFREKEKTESRFDSVSTTVSVSPRPYVLSIIAVLSALLGVSLKYSVEQNASASLSEFFSALGTQLATGPGISSGILALLMFNIFEHTSLSRSIKIGVNWQGALLVGVVCGLFSERMIEALKALVGA</sequence>
<dbReference type="EMBL" id="BMXV01000002">
    <property type="protein sequence ID" value="GGY66171.1"/>
    <property type="molecule type" value="Genomic_DNA"/>
</dbReference>
<accession>A0ABQ3AU56</accession>
<gene>
    <name evidence="1" type="ORF">GCM10007071_11200</name>
</gene>
<keyword evidence="2" id="KW-1185">Reference proteome</keyword>
<name>A0ABQ3AU56_9GAMM</name>
<reference evidence="2" key="1">
    <citation type="journal article" date="2019" name="Int. J. Syst. Evol. Microbiol.">
        <title>The Global Catalogue of Microorganisms (GCM) 10K type strain sequencing project: providing services to taxonomists for standard genome sequencing and annotation.</title>
        <authorList>
            <consortium name="The Broad Institute Genomics Platform"/>
            <consortium name="The Broad Institute Genome Sequencing Center for Infectious Disease"/>
            <person name="Wu L."/>
            <person name="Ma J."/>
        </authorList>
    </citation>
    <scope>NUCLEOTIDE SEQUENCE [LARGE SCALE GENOMIC DNA]</scope>
    <source>
        <strain evidence="2">KCTC 22280</strain>
    </source>
</reference>
<dbReference type="Proteomes" id="UP000601597">
    <property type="component" value="Unassembled WGS sequence"/>
</dbReference>